<dbReference type="RefSeq" id="WP_243558359.1">
    <property type="nucleotide sequence ID" value="NZ_CP094528.1"/>
</dbReference>
<protein>
    <submittedName>
        <fullName evidence="5">HpcH/HpaI aldolase/citrate lyase family protein</fullName>
    </submittedName>
</protein>
<dbReference type="InterPro" id="IPR040442">
    <property type="entry name" value="Pyrv_kinase-like_dom_sf"/>
</dbReference>
<evidence type="ECO:0000256" key="3">
    <source>
        <dbReference type="ARBA" id="ARBA00045074"/>
    </source>
</evidence>
<dbReference type="PANTHER" id="PTHR30502:SF4">
    <property type="entry name" value="5-KETO-4-DEOXY-D-GLUCARATE ALDOLASE"/>
    <property type="match status" value="1"/>
</dbReference>
<accession>A0ABY4C6W9</accession>
<keyword evidence="6" id="KW-1185">Reference proteome</keyword>
<keyword evidence="1" id="KW-0479">Metal-binding</keyword>
<dbReference type="SUPFAM" id="SSF51621">
    <property type="entry name" value="Phosphoenolpyruvate/pyruvate domain"/>
    <property type="match status" value="1"/>
</dbReference>
<dbReference type="EMBL" id="CP094528">
    <property type="protein sequence ID" value="UOE45748.1"/>
    <property type="molecule type" value="Genomic_DNA"/>
</dbReference>
<name>A0ABY4C6W9_9MICO</name>
<evidence type="ECO:0000256" key="2">
    <source>
        <dbReference type="ARBA" id="ARBA00023239"/>
    </source>
</evidence>
<reference evidence="5 6" key="1">
    <citation type="submission" date="2022-03" db="EMBL/GenBank/DDBJ databases">
        <title>Mucilaginibacter sp. isolated from the gut of Protaetia brevitarsis seulensis larvae.</title>
        <authorList>
            <person name="Won M."/>
            <person name="Kim S.-J."/>
            <person name="Kwon S.-W."/>
        </authorList>
    </citation>
    <scope>NUCLEOTIDE SEQUENCE [LARGE SCALE GENOMIC DNA]</scope>
    <source>
        <strain evidence="5 6">CFWR-12</strain>
    </source>
</reference>
<dbReference type="Gene3D" id="3.20.20.60">
    <property type="entry name" value="Phosphoenolpyruvate-binding domains"/>
    <property type="match status" value="1"/>
</dbReference>
<evidence type="ECO:0000313" key="6">
    <source>
        <dbReference type="Proteomes" id="UP000832097"/>
    </source>
</evidence>
<keyword evidence="2 5" id="KW-0456">Lyase</keyword>
<feature type="domain" description="HpcH/HpaI aldolase/citrate lyase" evidence="4">
    <location>
        <begin position="18"/>
        <end position="239"/>
    </location>
</feature>
<sequence length="270" mass="28331">MNPPVNEFKRRLLAGERQVGIFATMADTSLVELLAARGFDWIVIDTEHAPTDPAGVLDRLRVLDAAHAEAIVRPTWNDPVLVKRLLDIGARTLLFPSIGTADAAALAVASTRYPPEGIRGVSGITRAAGYGRDRGYLRAAAAELCVIVQLETAEGLANLDAIAAVPGVDAVFIGPSDLAASMGHPGDAGHPDVQAAVDGAFARLAELGMPAGYLTLRLDEARERVRQGIAFAGVASDTSIVQLGVDALFAALELTPLESTPHSDRSRSTP</sequence>
<dbReference type="Proteomes" id="UP000832097">
    <property type="component" value="Chromosome"/>
</dbReference>
<dbReference type="Pfam" id="PF03328">
    <property type="entry name" value="HpcH_HpaI"/>
    <property type="match status" value="1"/>
</dbReference>
<gene>
    <name evidence="5" type="ORF">MTO99_08385</name>
</gene>
<comment type="catalytic activity">
    <reaction evidence="3">
        <text>D-glyceraldehyde + pyruvate = 2-dehydro-3-deoxy-L-galactonate</text>
        <dbReference type="Rhea" id="RHEA:80055"/>
        <dbReference type="ChEBI" id="CHEBI:15361"/>
        <dbReference type="ChEBI" id="CHEBI:17378"/>
        <dbReference type="ChEBI" id="CHEBI:75545"/>
    </reaction>
</comment>
<dbReference type="InterPro" id="IPR050251">
    <property type="entry name" value="HpcH-HpaI_aldolase"/>
</dbReference>
<dbReference type="GO" id="GO:0016829">
    <property type="term" value="F:lyase activity"/>
    <property type="evidence" value="ECO:0007669"/>
    <property type="project" value="UniProtKB-KW"/>
</dbReference>
<evidence type="ECO:0000313" key="5">
    <source>
        <dbReference type="EMBL" id="UOE45748.1"/>
    </source>
</evidence>
<dbReference type="PANTHER" id="PTHR30502">
    <property type="entry name" value="2-KETO-3-DEOXY-L-RHAMNONATE ALDOLASE"/>
    <property type="match status" value="1"/>
</dbReference>
<dbReference type="InterPro" id="IPR005000">
    <property type="entry name" value="Aldolase/citrate-lyase_domain"/>
</dbReference>
<evidence type="ECO:0000259" key="4">
    <source>
        <dbReference type="Pfam" id="PF03328"/>
    </source>
</evidence>
<proteinExistence type="predicted"/>
<evidence type="ECO:0000256" key="1">
    <source>
        <dbReference type="ARBA" id="ARBA00022723"/>
    </source>
</evidence>
<organism evidence="5 6">
    <name type="scientific">Agromyces larvae</name>
    <dbReference type="NCBI Taxonomy" id="2929802"/>
    <lineage>
        <taxon>Bacteria</taxon>
        <taxon>Bacillati</taxon>
        <taxon>Actinomycetota</taxon>
        <taxon>Actinomycetes</taxon>
        <taxon>Micrococcales</taxon>
        <taxon>Microbacteriaceae</taxon>
        <taxon>Agromyces</taxon>
    </lineage>
</organism>
<dbReference type="InterPro" id="IPR015813">
    <property type="entry name" value="Pyrv/PenolPyrv_kinase-like_dom"/>
</dbReference>